<name>A0ABP9VT07_9BACT</name>
<keyword evidence="4 8" id="KW-0812">Transmembrane</keyword>
<dbReference type="EMBL" id="BAABRO010000008">
    <property type="protein sequence ID" value="GAA5508260.1"/>
    <property type="molecule type" value="Genomic_DNA"/>
</dbReference>
<organism evidence="10 11">
    <name type="scientific">Novipirellula caenicola</name>
    <dbReference type="NCBI Taxonomy" id="1536901"/>
    <lineage>
        <taxon>Bacteria</taxon>
        <taxon>Pseudomonadati</taxon>
        <taxon>Planctomycetota</taxon>
        <taxon>Planctomycetia</taxon>
        <taxon>Pirellulales</taxon>
        <taxon>Pirellulaceae</taxon>
        <taxon>Novipirellula</taxon>
    </lineage>
</organism>
<evidence type="ECO:0000256" key="5">
    <source>
        <dbReference type="ARBA" id="ARBA00022985"/>
    </source>
</evidence>
<feature type="domain" description="Glycosyltransferase 2-like" evidence="9">
    <location>
        <begin position="18"/>
        <end position="182"/>
    </location>
</feature>
<evidence type="ECO:0000313" key="11">
    <source>
        <dbReference type="Proteomes" id="UP001416858"/>
    </source>
</evidence>
<dbReference type="InterPro" id="IPR001173">
    <property type="entry name" value="Glyco_trans_2-like"/>
</dbReference>
<feature type="transmembrane region" description="Helical" evidence="8">
    <location>
        <begin position="285"/>
        <end position="307"/>
    </location>
</feature>
<accession>A0ABP9VT07</accession>
<dbReference type="Proteomes" id="UP001416858">
    <property type="component" value="Unassembled WGS sequence"/>
</dbReference>
<keyword evidence="1" id="KW-1003">Cell membrane</keyword>
<dbReference type="CDD" id="cd04187">
    <property type="entry name" value="DPM1_like_bac"/>
    <property type="match status" value="1"/>
</dbReference>
<dbReference type="InterPro" id="IPR029044">
    <property type="entry name" value="Nucleotide-diphossugar_trans"/>
</dbReference>
<dbReference type="Pfam" id="PF00535">
    <property type="entry name" value="Glycos_transf_2"/>
    <property type="match status" value="1"/>
</dbReference>
<evidence type="ECO:0000256" key="2">
    <source>
        <dbReference type="ARBA" id="ARBA00022676"/>
    </source>
</evidence>
<protein>
    <submittedName>
        <fullName evidence="10">Dodecaprenyl-phosphate galacturonate synthase</fullName>
    </submittedName>
</protein>
<keyword evidence="3" id="KW-0808">Transferase</keyword>
<proteinExistence type="predicted"/>
<dbReference type="RefSeq" id="WP_345685052.1">
    <property type="nucleotide sequence ID" value="NZ_BAABRO010000008.1"/>
</dbReference>
<keyword evidence="7 8" id="KW-0472">Membrane</keyword>
<dbReference type="PANTHER" id="PTHR48090">
    <property type="entry name" value="UNDECAPRENYL-PHOSPHATE 4-DEOXY-4-FORMAMIDO-L-ARABINOSE TRANSFERASE-RELATED"/>
    <property type="match status" value="1"/>
</dbReference>
<keyword evidence="5" id="KW-0448">Lipopolysaccharide biosynthesis</keyword>
<evidence type="ECO:0000256" key="3">
    <source>
        <dbReference type="ARBA" id="ARBA00022679"/>
    </source>
</evidence>
<sequence>MMNASPQDGSEPDAIQLSIVIPLYNEEESVGPLIAALKETFAEEPSRLEIILVDDGSIDQTYSNATAAADASGLPIHIVSLYRNFGQTAAMQAGIDAAQGRLIATLDGDLQNDPADIPKMVAHLEANQLDLLVGRRKKRQDGFLLRLVPSWIANRLIAKVTGVQIRDYGCSLKIYRASVIKQVKLIGEMHRFIPAWVAAVTHPSRISEIEVRHQARQYGSSKYGISRTIRVVLDLLSVLFFMKYRARPGHFFGSVGLFVGAIGMLMLGSLGVAKFAFGQDIGTRPMLLIGTIATLSSLQLICFGVMAEMLSRIYYQSSSQPGYFTRHHHTTLAANAHAANVASGRGDASGSVSVPRDYLLPLPHSPSETPRERRAG</sequence>
<dbReference type="PANTHER" id="PTHR48090:SF3">
    <property type="entry name" value="UNDECAPRENYL-PHOSPHATE 4-DEOXY-4-FORMAMIDO-L-ARABINOSE TRANSFERASE"/>
    <property type="match status" value="1"/>
</dbReference>
<dbReference type="Gene3D" id="3.90.550.10">
    <property type="entry name" value="Spore Coat Polysaccharide Biosynthesis Protein SpsA, Chain A"/>
    <property type="match status" value="1"/>
</dbReference>
<evidence type="ECO:0000256" key="7">
    <source>
        <dbReference type="ARBA" id="ARBA00023136"/>
    </source>
</evidence>
<keyword evidence="11" id="KW-1185">Reference proteome</keyword>
<dbReference type="SUPFAM" id="SSF53448">
    <property type="entry name" value="Nucleotide-diphospho-sugar transferases"/>
    <property type="match status" value="1"/>
</dbReference>
<evidence type="ECO:0000256" key="8">
    <source>
        <dbReference type="SAM" id="Phobius"/>
    </source>
</evidence>
<keyword evidence="2" id="KW-0328">Glycosyltransferase</keyword>
<evidence type="ECO:0000256" key="4">
    <source>
        <dbReference type="ARBA" id="ARBA00022692"/>
    </source>
</evidence>
<evidence type="ECO:0000259" key="9">
    <source>
        <dbReference type="Pfam" id="PF00535"/>
    </source>
</evidence>
<feature type="transmembrane region" description="Helical" evidence="8">
    <location>
        <begin position="251"/>
        <end position="273"/>
    </location>
</feature>
<comment type="caution">
    <text evidence="10">The sequence shown here is derived from an EMBL/GenBank/DDBJ whole genome shotgun (WGS) entry which is preliminary data.</text>
</comment>
<gene>
    <name evidence="10" type="primary">rgtE_2</name>
    <name evidence="10" type="ORF">Rcae01_03726</name>
</gene>
<dbReference type="InterPro" id="IPR050256">
    <property type="entry name" value="Glycosyltransferase_2"/>
</dbReference>
<evidence type="ECO:0000313" key="10">
    <source>
        <dbReference type="EMBL" id="GAA5508260.1"/>
    </source>
</evidence>
<evidence type="ECO:0000256" key="6">
    <source>
        <dbReference type="ARBA" id="ARBA00022989"/>
    </source>
</evidence>
<evidence type="ECO:0000256" key="1">
    <source>
        <dbReference type="ARBA" id="ARBA00022475"/>
    </source>
</evidence>
<reference evidence="10 11" key="1">
    <citation type="submission" date="2024-02" db="EMBL/GenBank/DDBJ databases">
        <title>Rhodopirellula caenicola NBRC 110016.</title>
        <authorList>
            <person name="Ichikawa N."/>
            <person name="Katano-Makiyama Y."/>
            <person name="Hidaka K."/>
        </authorList>
    </citation>
    <scope>NUCLEOTIDE SEQUENCE [LARGE SCALE GENOMIC DNA]</scope>
    <source>
        <strain evidence="10 11">NBRC 110016</strain>
    </source>
</reference>
<keyword evidence="6 8" id="KW-1133">Transmembrane helix</keyword>